<accession>A0A9W7AAY7</accession>
<comment type="caution">
    <text evidence="2">The sequence shown here is derived from an EMBL/GenBank/DDBJ whole genome shotgun (WGS) entry which is preliminary data.</text>
</comment>
<name>A0A9W7AAY7_9STRA</name>
<organism evidence="2 3">
    <name type="scientific">Triparma retinervis</name>
    <dbReference type="NCBI Taxonomy" id="2557542"/>
    <lineage>
        <taxon>Eukaryota</taxon>
        <taxon>Sar</taxon>
        <taxon>Stramenopiles</taxon>
        <taxon>Ochrophyta</taxon>
        <taxon>Bolidophyceae</taxon>
        <taxon>Parmales</taxon>
        <taxon>Triparmaceae</taxon>
        <taxon>Triparma</taxon>
    </lineage>
</organism>
<keyword evidence="3" id="KW-1185">Reference proteome</keyword>
<dbReference type="Proteomes" id="UP001165082">
    <property type="component" value="Unassembled WGS sequence"/>
</dbReference>
<reference evidence="2" key="1">
    <citation type="submission" date="2022-07" db="EMBL/GenBank/DDBJ databases">
        <title>Genome analysis of Parmales, a sister group of diatoms, reveals the evolutionary specialization of diatoms from phago-mixotrophs to photoautotrophs.</title>
        <authorList>
            <person name="Ban H."/>
            <person name="Sato S."/>
            <person name="Yoshikawa S."/>
            <person name="Kazumasa Y."/>
            <person name="Nakamura Y."/>
            <person name="Ichinomiya M."/>
            <person name="Saitoh K."/>
            <person name="Sato N."/>
            <person name="Blanc-Mathieu R."/>
            <person name="Endo H."/>
            <person name="Kuwata A."/>
            <person name="Ogata H."/>
        </authorList>
    </citation>
    <scope>NUCLEOTIDE SEQUENCE</scope>
</reference>
<proteinExistence type="predicted"/>
<evidence type="ECO:0008006" key="4">
    <source>
        <dbReference type="Google" id="ProtNLM"/>
    </source>
</evidence>
<protein>
    <recommendedName>
        <fullName evidence="4">PX domain-containing protein</fullName>
    </recommendedName>
</protein>
<feature type="region of interest" description="Disordered" evidence="1">
    <location>
        <begin position="29"/>
        <end position="82"/>
    </location>
</feature>
<gene>
    <name evidence="2" type="ORF">TrRE_jg6156</name>
</gene>
<evidence type="ECO:0000313" key="3">
    <source>
        <dbReference type="Proteomes" id="UP001165082"/>
    </source>
</evidence>
<sequence length="953" mass="106178">MTDAVHRSLEFQMNPQSVVSGGYESSYNVSADRTQVSHHEEEEPLMSDTVSALTDPHFAPRLRPDRDTSRQSGKVPLHASRSQQFVTHNLSPMISSKPTPTPTEVHRLHVVSEELSVIPDRARLSPKQTFQVHISEPYLKGGVHLYAIKTSMKIDPVSVSKMSATSLRTLDDFVLLYNQLLAKFPCLLIPDIISTVLTRFDAGVIIPAESLSNWLFDVLSGCRRGGTYVSTVVDIGQSKCMEAFLFDKHTSFAKAVKVIRQNEETRRNRREKLKSGDVYPDVYPSNLSPIASTFNAVVKKFENLGCISPEDAAQKTNLAVALFGCSSKVKNPDATTNPHVISPMLGGSSGSTAVSFDDIYHEENQFLLADFFVQKQALQECIEVLDTAMIMERERGDRWKLFAVSLSSLASSERQWDNMDLLFPEISPDGLGRSRKTLNDHCYDVCEEAAYLLARQKASKFSSSMAVLRDLLAVFYDDLMMIGPAAVRYEGARSGVSAEREKHFVAMEKIRTQGSPKQRIMGSTTKDAIGLDQAVKLYAQSGINLYGGLTEMALVSSLTFGRLAYQYLEKLRNQAKLQAETASDVMDSLSKLRGALSSSVSVPAPAPPPSKEEDLREQTLLNDILGFIDVEKIGVLPSSELTSSSFEARWSDRNVEEILRLLSFRSSYNDVAASGSTSVNSESKMALFKKYASRGLLDSEKVVKNLKENALRCVEAIGCLTQEVQIDGFMFDVEKTRLHFVAKFVEFLARDELLRPVELQSSWDTSVSNSSLGSRVSKAIATSVIAEKDQLKKLVKGFSEYLTYLESLNCLVNMQRLAHIIEKVASMARQDAIDLLDVRVALQNSIIVETKKRNKEGVADLRRQLDELGEHGTSVEVKELRGRAKLARGLRERVQKLAQRRFKRLRDPNSHFKTLDLIGIWAAMENQSSRQERGSFEVLLKKLKTRHACVIGG</sequence>
<evidence type="ECO:0000256" key="1">
    <source>
        <dbReference type="SAM" id="MobiDB-lite"/>
    </source>
</evidence>
<dbReference type="OrthoDB" id="197104at2759"/>
<dbReference type="AlphaFoldDB" id="A0A9W7AAY7"/>
<dbReference type="EMBL" id="BRXZ01001195">
    <property type="protein sequence ID" value="GMH65049.1"/>
    <property type="molecule type" value="Genomic_DNA"/>
</dbReference>
<evidence type="ECO:0000313" key="2">
    <source>
        <dbReference type="EMBL" id="GMH65049.1"/>
    </source>
</evidence>